<name>A0A2M9ZQT5_9LEPT</name>
<comment type="caution">
    <text evidence="5">The sequence shown here is derived from an EMBL/GenBank/DDBJ whole genome shotgun (WGS) entry which is preliminary data.</text>
</comment>
<evidence type="ECO:0000313" key="6">
    <source>
        <dbReference type="Proteomes" id="UP000231962"/>
    </source>
</evidence>
<feature type="transmembrane region" description="Helical" evidence="2">
    <location>
        <begin position="133"/>
        <end position="150"/>
    </location>
</feature>
<dbReference type="OrthoDB" id="345203at2"/>
<dbReference type="InterPro" id="IPR052016">
    <property type="entry name" value="Bact_Sigma-Reg"/>
</dbReference>
<keyword evidence="2" id="KW-1133">Transmembrane helix</keyword>
<keyword evidence="1" id="KW-0378">Hydrolase</keyword>
<evidence type="ECO:0000256" key="1">
    <source>
        <dbReference type="ARBA" id="ARBA00022801"/>
    </source>
</evidence>
<dbReference type="EMBL" id="NPDY01000003">
    <property type="protein sequence ID" value="PJZ70495.1"/>
    <property type="molecule type" value="Genomic_DNA"/>
</dbReference>
<dbReference type="PANTHER" id="PTHR43156:SF2">
    <property type="entry name" value="STAGE II SPORULATION PROTEIN E"/>
    <property type="match status" value="1"/>
</dbReference>
<dbReference type="SMART" id="SM00331">
    <property type="entry name" value="PP2C_SIG"/>
    <property type="match status" value="1"/>
</dbReference>
<protein>
    <submittedName>
        <fullName evidence="5">Stage II sporulation protein E</fullName>
    </submittedName>
</protein>
<proteinExistence type="predicted"/>
<dbReference type="SUPFAM" id="SSF48452">
    <property type="entry name" value="TPR-like"/>
    <property type="match status" value="1"/>
</dbReference>
<dbReference type="InterPro" id="IPR036457">
    <property type="entry name" value="PPM-type-like_dom_sf"/>
</dbReference>
<dbReference type="Gene3D" id="3.60.40.10">
    <property type="entry name" value="PPM-type phosphatase domain"/>
    <property type="match status" value="1"/>
</dbReference>
<evidence type="ECO:0000313" key="7">
    <source>
        <dbReference type="Proteomes" id="UP000231990"/>
    </source>
</evidence>
<dbReference type="Proteomes" id="UP000231990">
    <property type="component" value="Unassembled WGS sequence"/>
</dbReference>
<keyword evidence="2" id="KW-0472">Membrane</keyword>
<feature type="transmembrane region" description="Helical" evidence="2">
    <location>
        <begin position="83"/>
        <end position="101"/>
    </location>
</feature>
<accession>A0A2M9ZQT5</accession>
<dbReference type="InterPro" id="IPR011990">
    <property type="entry name" value="TPR-like_helical_dom_sf"/>
</dbReference>
<feature type="domain" description="PPM-type phosphatase" evidence="3">
    <location>
        <begin position="248"/>
        <end position="461"/>
    </location>
</feature>
<dbReference type="SUPFAM" id="SSF81606">
    <property type="entry name" value="PP2C-like"/>
    <property type="match status" value="1"/>
</dbReference>
<feature type="transmembrane region" description="Helical" evidence="2">
    <location>
        <begin position="20"/>
        <end position="41"/>
    </location>
</feature>
<evidence type="ECO:0000259" key="3">
    <source>
        <dbReference type="SMART" id="SM00331"/>
    </source>
</evidence>
<feature type="transmembrane region" description="Helical" evidence="2">
    <location>
        <begin position="53"/>
        <end position="71"/>
    </location>
</feature>
<evidence type="ECO:0000313" key="4">
    <source>
        <dbReference type="EMBL" id="PJZ70495.1"/>
    </source>
</evidence>
<dbReference type="Proteomes" id="UP000231962">
    <property type="component" value="Unassembled WGS sequence"/>
</dbReference>
<evidence type="ECO:0000256" key="2">
    <source>
        <dbReference type="SAM" id="Phobius"/>
    </source>
</evidence>
<keyword evidence="2" id="KW-0812">Transmembrane</keyword>
<gene>
    <name evidence="4" type="ORF">CH360_05755</name>
    <name evidence="5" type="ORF">CH373_05335</name>
</gene>
<dbReference type="EMBL" id="NPDZ01000002">
    <property type="protein sequence ID" value="PJZ74331.1"/>
    <property type="molecule type" value="Genomic_DNA"/>
</dbReference>
<keyword evidence="6" id="KW-1185">Reference proteome</keyword>
<dbReference type="AlphaFoldDB" id="A0A2M9ZQT5"/>
<dbReference type="RefSeq" id="WP_100713064.1">
    <property type="nucleotide sequence ID" value="NZ_NPDY01000003.1"/>
</dbReference>
<dbReference type="InterPro" id="IPR001932">
    <property type="entry name" value="PPM-type_phosphatase-like_dom"/>
</dbReference>
<reference evidence="6 7" key="1">
    <citation type="submission" date="2017-07" db="EMBL/GenBank/DDBJ databases">
        <title>Leptospira spp. isolated from tropical soils.</title>
        <authorList>
            <person name="Thibeaux R."/>
            <person name="Iraola G."/>
            <person name="Ferres I."/>
            <person name="Bierque E."/>
            <person name="Girault D."/>
            <person name="Soupe-Gilbert M.-E."/>
            <person name="Picardeau M."/>
            <person name="Goarant C."/>
        </authorList>
    </citation>
    <scope>NUCLEOTIDE SEQUENCE [LARGE SCALE GENOMIC DNA]</scope>
    <source>
        <strain evidence="5 7">FH1-B-B1</strain>
        <strain evidence="4 6">FH1-B-C1</strain>
    </source>
</reference>
<feature type="transmembrane region" description="Helical" evidence="2">
    <location>
        <begin position="162"/>
        <end position="181"/>
    </location>
</feature>
<evidence type="ECO:0000313" key="5">
    <source>
        <dbReference type="EMBL" id="PJZ74331.1"/>
    </source>
</evidence>
<organism evidence="5 7">
    <name type="scientific">Leptospira perolatii</name>
    <dbReference type="NCBI Taxonomy" id="2023191"/>
    <lineage>
        <taxon>Bacteria</taxon>
        <taxon>Pseudomonadati</taxon>
        <taxon>Spirochaetota</taxon>
        <taxon>Spirochaetia</taxon>
        <taxon>Leptospirales</taxon>
        <taxon>Leptospiraceae</taxon>
        <taxon>Leptospira</taxon>
    </lineage>
</organism>
<sequence length="627" mass="71502">METKNRSFDEFVWALEKKWIEIVCILGVILVPLFGGLDYFIIPKEYLQDNLSYFFTLRGIATGIALVQLLILKFSKPNPWNAIHAYVFTFVVGGIITLMTTRLGGFESSYYAGLNLVLIAINLFLPWNAWKGALNSFIIVLQYVLTNLAFDTNFQVISIINNLYFMLGTIIISVTIAHFKFSLTKSEFEKMNLISNLKSQQDGDYFLTSLVLKPLSLNLAKSDTVSVEFYTSQKKKFTFKTWNQEIGGDICVSNVVRLQGKRYVVFVNADAMGKSLQGAGGAIVFGAVFHALVQRTKMLEANQNQYPERWLKSAIIELQKTFESFDGAMMISMVIGLVDEESGLVYYINAEHPFPVLYRDGKASFIDSQIYFRKIGMLGIKSKFFVSLFQMSPGDVILLGSDGREDLMVWDKESNSKNMIEDENIFLQVVEKGNGNLTSIVNEIKKSGEIIDDLSLLKISFQPKGASIKIKPESKNWEAEILGLPEEERFPIIQKRLNEGFHSKIILKEAVTQSLRRDDMDSALEHAKQIVHLYPAETKYLYFLAKNHCKRKNYSDSIEFGERFRYRHPGHVKNLLILSDSYRRIGNTKRAEILLQDVFAFEPENEVAMNLLRRLKNENGKDLVKSD</sequence>
<dbReference type="GO" id="GO:0016791">
    <property type="term" value="F:phosphatase activity"/>
    <property type="evidence" value="ECO:0007669"/>
    <property type="project" value="TreeGrafter"/>
</dbReference>
<dbReference type="Gene3D" id="1.25.40.10">
    <property type="entry name" value="Tetratricopeptide repeat domain"/>
    <property type="match status" value="1"/>
</dbReference>
<dbReference type="PANTHER" id="PTHR43156">
    <property type="entry name" value="STAGE II SPORULATION PROTEIN E-RELATED"/>
    <property type="match status" value="1"/>
</dbReference>
<dbReference type="Pfam" id="PF07228">
    <property type="entry name" value="SpoIIE"/>
    <property type="match status" value="1"/>
</dbReference>